<organism evidence="2 3">
    <name type="scientific">Thiopseudomonas alkaliphila</name>
    <dbReference type="NCBI Taxonomy" id="1697053"/>
    <lineage>
        <taxon>Bacteria</taxon>
        <taxon>Pseudomonadati</taxon>
        <taxon>Pseudomonadota</taxon>
        <taxon>Gammaproteobacteria</taxon>
        <taxon>Pseudomonadales</taxon>
        <taxon>Pseudomonadaceae</taxon>
        <taxon>Thiopseudomonas</taxon>
    </lineage>
</organism>
<reference evidence="2 3" key="1">
    <citation type="journal article" date="2015" name="Genome Announc.">
        <title>Genome Sequences of Oblitimonas alkaliphila gen. nov. sp. nov. (Proposed), a Novel Bacterium of the Pseudomonadaceae Family.</title>
        <authorList>
            <person name="Lauer A.C."/>
            <person name="Nicholson A.C."/>
            <person name="Humrighouse B.W."/>
            <person name="Emery B."/>
            <person name="Drobish A."/>
            <person name="Juieng P."/>
            <person name="Loparev V."/>
            <person name="McQuiston J.R."/>
        </authorList>
    </citation>
    <scope>NUCLEOTIDE SEQUENCE [LARGE SCALE GENOMIC DNA]</scope>
    <source>
        <strain evidence="2 3">E5571</strain>
    </source>
</reference>
<evidence type="ECO:0000313" key="2">
    <source>
        <dbReference type="EMBL" id="AKX60294.1"/>
    </source>
</evidence>
<dbReference type="PATRIC" id="fig|1698449.3.peg.2092"/>
<evidence type="ECO:0000259" key="1">
    <source>
        <dbReference type="Pfam" id="PF07866"/>
    </source>
</evidence>
<dbReference type="InterPro" id="IPR037135">
    <property type="entry name" value="DUF1653-like_dom_sf"/>
</dbReference>
<keyword evidence="3" id="KW-1185">Reference proteome</keyword>
<gene>
    <name evidence="2" type="ORF">AKN88_10390</name>
</gene>
<feature type="domain" description="DUF1653" evidence="1">
    <location>
        <begin position="6"/>
        <end position="67"/>
    </location>
</feature>
<dbReference type="STRING" id="1697053.AKN87_00765"/>
<dbReference type="RefSeq" id="WP_053101591.1">
    <property type="nucleotide sequence ID" value="NZ_CP012365.1"/>
</dbReference>
<dbReference type="AlphaFoldDB" id="A0A0K1XGC0"/>
<protein>
    <recommendedName>
        <fullName evidence="1">DUF1653 domain-containing protein</fullName>
    </recommendedName>
</protein>
<dbReference type="Proteomes" id="UP000063953">
    <property type="component" value="Chromosome"/>
</dbReference>
<accession>A0A0K1XGC0</accession>
<evidence type="ECO:0000313" key="3">
    <source>
        <dbReference type="Proteomes" id="UP000063953"/>
    </source>
</evidence>
<dbReference type="InterPro" id="IPR023387">
    <property type="entry name" value="DUF1653-like_dom"/>
</dbReference>
<sequence length="75" mass="8667">MKIQPGIYQHYKGPLYRVIGAARHSETEEWLVTYQTLYGEFDLWVRPLAMFLATVTLDSGEQVARFKLIQPLAPL</sequence>
<proteinExistence type="predicted"/>
<dbReference type="EMBL" id="CP012365">
    <property type="protein sequence ID" value="AKX60294.1"/>
    <property type="molecule type" value="Genomic_DNA"/>
</dbReference>
<dbReference type="Pfam" id="PF07866">
    <property type="entry name" value="DUF1653"/>
    <property type="match status" value="1"/>
</dbReference>
<dbReference type="Gene3D" id="2.30.30.320">
    <property type="entry name" value="DUF1653-like domain"/>
    <property type="match status" value="1"/>
</dbReference>
<name>A0A0K1XGC0_9GAMM</name>